<comment type="similarity">
    <text evidence="2 6">Belongs to the acyl-CoA dehydrogenase family.</text>
</comment>
<keyword evidence="4 6" id="KW-0274">FAD</keyword>
<dbReference type="RefSeq" id="WP_212008964.1">
    <property type="nucleotide sequence ID" value="NZ_JAAFYZ010000027.1"/>
</dbReference>
<evidence type="ECO:0000256" key="6">
    <source>
        <dbReference type="RuleBase" id="RU362125"/>
    </source>
</evidence>
<feature type="domain" description="Acyl-CoA dehydrogenase/oxidase N-terminal" evidence="9">
    <location>
        <begin position="6"/>
        <end position="119"/>
    </location>
</feature>
<dbReference type="Gene3D" id="1.20.140.10">
    <property type="entry name" value="Butyryl-CoA Dehydrogenase, subunit A, domain 3"/>
    <property type="match status" value="1"/>
</dbReference>
<reference evidence="10 11" key="1">
    <citation type="submission" date="2020-02" db="EMBL/GenBank/DDBJ databases">
        <title>Acidophilic actinobacteria isolated from forest soil.</title>
        <authorList>
            <person name="Golinska P."/>
        </authorList>
    </citation>
    <scope>NUCLEOTIDE SEQUENCE [LARGE SCALE GENOMIC DNA]</scope>
    <source>
        <strain evidence="10 11">NL8</strain>
    </source>
</reference>
<feature type="domain" description="Acyl-CoA dehydrogenase/oxidase C-terminal" evidence="7">
    <location>
        <begin position="235"/>
        <end position="387"/>
    </location>
</feature>
<evidence type="ECO:0000313" key="10">
    <source>
        <dbReference type="EMBL" id="MBS2547364.1"/>
    </source>
</evidence>
<keyword evidence="3 6" id="KW-0285">Flavoprotein</keyword>
<dbReference type="PANTHER" id="PTHR43292:SF3">
    <property type="entry name" value="ACYL-COA DEHYDROGENASE FADE29"/>
    <property type="match status" value="1"/>
</dbReference>
<evidence type="ECO:0000259" key="9">
    <source>
        <dbReference type="Pfam" id="PF02771"/>
    </source>
</evidence>
<dbReference type="InterPro" id="IPR006091">
    <property type="entry name" value="Acyl-CoA_Oxase/DH_mid-dom"/>
</dbReference>
<dbReference type="SUPFAM" id="SSF56645">
    <property type="entry name" value="Acyl-CoA dehydrogenase NM domain-like"/>
    <property type="match status" value="1"/>
</dbReference>
<dbReference type="Gene3D" id="1.10.540.10">
    <property type="entry name" value="Acyl-CoA dehydrogenase/oxidase, N-terminal domain"/>
    <property type="match status" value="1"/>
</dbReference>
<keyword evidence="5 6" id="KW-0560">Oxidoreductase</keyword>
<comment type="caution">
    <text evidence="10">The sequence shown here is derived from an EMBL/GenBank/DDBJ whole genome shotgun (WGS) entry which is preliminary data.</text>
</comment>
<proteinExistence type="inferred from homology"/>
<dbReference type="InterPro" id="IPR009075">
    <property type="entry name" value="AcylCo_DH/oxidase_C"/>
</dbReference>
<dbReference type="Pfam" id="PF00441">
    <property type="entry name" value="Acyl-CoA_dh_1"/>
    <property type="match status" value="1"/>
</dbReference>
<dbReference type="InterPro" id="IPR052161">
    <property type="entry name" value="Mycobact_Acyl-CoA_DH"/>
</dbReference>
<evidence type="ECO:0000259" key="7">
    <source>
        <dbReference type="Pfam" id="PF00441"/>
    </source>
</evidence>
<dbReference type="SUPFAM" id="SSF47203">
    <property type="entry name" value="Acyl-CoA dehydrogenase C-terminal domain-like"/>
    <property type="match status" value="1"/>
</dbReference>
<dbReference type="Gene3D" id="2.40.110.10">
    <property type="entry name" value="Butyryl-CoA Dehydrogenase, subunit A, domain 2"/>
    <property type="match status" value="1"/>
</dbReference>
<comment type="cofactor">
    <cofactor evidence="1 6">
        <name>FAD</name>
        <dbReference type="ChEBI" id="CHEBI:57692"/>
    </cofactor>
</comment>
<keyword evidence="11" id="KW-1185">Reference proteome</keyword>
<evidence type="ECO:0000259" key="8">
    <source>
        <dbReference type="Pfam" id="PF02770"/>
    </source>
</evidence>
<evidence type="ECO:0000256" key="4">
    <source>
        <dbReference type="ARBA" id="ARBA00022827"/>
    </source>
</evidence>
<gene>
    <name evidence="10" type="ORF">KGQ19_10805</name>
</gene>
<evidence type="ECO:0000256" key="5">
    <source>
        <dbReference type="ARBA" id="ARBA00023002"/>
    </source>
</evidence>
<dbReference type="InterPro" id="IPR013786">
    <property type="entry name" value="AcylCoA_DH/ox_N"/>
</dbReference>
<dbReference type="InterPro" id="IPR009100">
    <property type="entry name" value="AcylCoA_DH/oxidase_NM_dom_sf"/>
</dbReference>
<sequence length="399" mass="43846">MRIAYTEVQAQLRDTLRAYFTELVTPEVAEEMSTGEFGGPRCREAVRQMGRDGWLGVGWPKEYGGQGFTPVEQFVFYDEAQRAGAPVPFLTINAVGPAIMRFGSDRQKADLLPRILAGECMFAIGYSEPDAGTDLASLKTRAVLEPDGGHYVVNGQKIFTSLSDHADYVWLACRTDPEAPARTGKKHKGISILLVPTSDPGFTYTPIHTIGEASTYATYYTDLRVPAENIVGEPGEGWRVITTQLNYERVALCSSGSLERPFTEVVEWARQTKLADGSRVIDREWVRVHLARIQAKLSALRLFNWKVAAADQVGKLNPADASATKVWGTELYCEAYGLMLEVLGAAGSLKKESPGALLAGRVERAYRGVLILTFGGGTNEIQRDLIALFGLNMPRVPRH</sequence>
<accession>A0ABS5KMW6</accession>
<dbReference type="InterPro" id="IPR046373">
    <property type="entry name" value="Acyl-CoA_Oxase/DH_mid-dom_sf"/>
</dbReference>
<dbReference type="InterPro" id="IPR036250">
    <property type="entry name" value="AcylCo_DH-like_C"/>
</dbReference>
<evidence type="ECO:0000256" key="3">
    <source>
        <dbReference type="ARBA" id="ARBA00022630"/>
    </source>
</evidence>
<evidence type="ECO:0000256" key="1">
    <source>
        <dbReference type="ARBA" id="ARBA00001974"/>
    </source>
</evidence>
<evidence type="ECO:0000313" key="11">
    <source>
        <dbReference type="Proteomes" id="UP000730482"/>
    </source>
</evidence>
<dbReference type="Pfam" id="PF02771">
    <property type="entry name" value="Acyl-CoA_dh_N"/>
    <property type="match status" value="1"/>
</dbReference>
<dbReference type="EMBL" id="JAAFYZ010000027">
    <property type="protein sequence ID" value="MBS2547364.1"/>
    <property type="molecule type" value="Genomic_DNA"/>
</dbReference>
<name>A0ABS5KMW6_9ACTN</name>
<dbReference type="InterPro" id="IPR037069">
    <property type="entry name" value="AcylCoA_DH/ox_N_sf"/>
</dbReference>
<evidence type="ECO:0000256" key="2">
    <source>
        <dbReference type="ARBA" id="ARBA00009347"/>
    </source>
</evidence>
<dbReference type="Proteomes" id="UP000730482">
    <property type="component" value="Unassembled WGS sequence"/>
</dbReference>
<protein>
    <submittedName>
        <fullName evidence="10">Acyl-CoA dehydrogenase family protein</fullName>
    </submittedName>
</protein>
<dbReference type="Pfam" id="PF02770">
    <property type="entry name" value="Acyl-CoA_dh_M"/>
    <property type="match status" value="1"/>
</dbReference>
<organism evidence="10 11">
    <name type="scientific">Catenulispora pinistramenti</name>
    <dbReference type="NCBI Taxonomy" id="2705254"/>
    <lineage>
        <taxon>Bacteria</taxon>
        <taxon>Bacillati</taxon>
        <taxon>Actinomycetota</taxon>
        <taxon>Actinomycetes</taxon>
        <taxon>Catenulisporales</taxon>
        <taxon>Catenulisporaceae</taxon>
        <taxon>Catenulispora</taxon>
    </lineage>
</organism>
<feature type="domain" description="Acyl-CoA oxidase/dehydrogenase middle" evidence="8">
    <location>
        <begin position="123"/>
        <end position="213"/>
    </location>
</feature>
<dbReference type="PANTHER" id="PTHR43292">
    <property type="entry name" value="ACYL-COA DEHYDROGENASE"/>
    <property type="match status" value="1"/>
</dbReference>